<dbReference type="Gene3D" id="2.20.110.10">
    <property type="entry name" value="Histone H3 K4-specific methyltransferase SET7/9 N-terminal domain"/>
    <property type="match status" value="1"/>
</dbReference>
<dbReference type="OrthoDB" id="1467310at2"/>
<feature type="signal peptide" evidence="1">
    <location>
        <begin position="1"/>
        <end position="18"/>
    </location>
</feature>
<gene>
    <name evidence="2" type="ORF">NU09_3142</name>
</gene>
<organism evidence="2 3">
    <name type="scientific">Flavobacterium beibuense</name>
    <dbReference type="NCBI Taxonomy" id="657326"/>
    <lineage>
        <taxon>Bacteria</taxon>
        <taxon>Pseudomonadati</taxon>
        <taxon>Bacteroidota</taxon>
        <taxon>Flavobacteriia</taxon>
        <taxon>Flavobacteriales</taxon>
        <taxon>Flavobacteriaceae</taxon>
        <taxon>Flavobacterium</taxon>
    </lineage>
</organism>
<name>A0A444W6B1_9FLAO</name>
<evidence type="ECO:0000256" key="1">
    <source>
        <dbReference type="SAM" id="SignalP"/>
    </source>
</evidence>
<dbReference type="InterPro" id="IPR011652">
    <property type="entry name" value="MORN_2"/>
</dbReference>
<proteinExistence type="predicted"/>
<keyword evidence="1" id="KW-0732">Signal</keyword>
<evidence type="ECO:0000313" key="3">
    <source>
        <dbReference type="Proteomes" id="UP000289775"/>
    </source>
</evidence>
<keyword evidence="3" id="KW-1185">Reference proteome</keyword>
<dbReference type="RefSeq" id="WP_129752214.1">
    <property type="nucleotide sequence ID" value="NZ_JUIW01000011.1"/>
</dbReference>
<evidence type="ECO:0000313" key="2">
    <source>
        <dbReference type="EMBL" id="RYJ41399.1"/>
    </source>
</evidence>
<accession>A0A444W6B1</accession>
<feature type="chain" id="PRO_5019078011" evidence="1">
    <location>
        <begin position="19"/>
        <end position="117"/>
    </location>
</feature>
<dbReference type="SUPFAM" id="SSF82185">
    <property type="entry name" value="Histone H3 K4-specific methyltransferase SET7/9 N-terminal domain"/>
    <property type="match status" value="1"/>
</dbReference>
<dbReference type="EMBL" id="JUIW01000011">
    <property type="protein sequence ID" value="RYJ41399.1"/>
    <property type="molecule type" value="Genomic_DNA"/>
</dbReference>
<dbReference type="Pfam" id="PF07661">
    <property type="entry name" value="MORN_2"/>
    <property type="match status" value="2"/>
</dbReference>
<dbReference type="AlphaFoldDB" id="A0A444W6B1"/>
<dbReference type="Proteomes" id="UP000289775">
    <property type="component" value="Unassembled WGS sequence"/>
</dbReference>
<protein>
    <submittedName>
        <fullName evidence="2">MORN repeat protein</fullName>
    </submittedName>
</protein>
<sequence>MKKIIIAGLLLSACFVTAQETPKPKYELESQTVKATFYYDNGQVKQQGYYNKDGKLHGQWVAYNEDGTKQAIGEYVNGEKTGKWFFWTGSILNEVDYNDSRIADIKKWSKEAVVLNK</sequence>
<reference evidence="2 3" key="1">
    <citation type="submission" date="2014-12" db="EMBL/GenBank/DDBJ databases">
        <title>Genome sequence of Flavobacterium beibuense RSKm HC5.</title>
        <authorList>
            <person name="Kim J.F."/>
            <person name="Song J.Y."/>
            <person name="Kwak M.-J."/>
            <person name="Lee S.-W."/>
        </authorList>
    </citation>
    <scope>NUCLEOTIDE SEQUENCE [LARGE SCALE GENOMIC DNA]</scope>
    <source>
        <strain evidence="2 3">RSKm HC5</strain>
    </source>
</reference>
<comment type="caution">
    <text evidence="2">The sequence shown here is derived from an EMBL/GenBank/DDBJ whole genome shotgun (WGS) entry which is preliminary data.</text>
</comment>